<keyword evidence="3" id="KW-1185">Reference proteome</keyword>
<dbReference type="EMBL" id="JANBVN010000019">
    <property type="protein sequence ID" value="KAJ9161715.1"/>
    <property type="molecule type" value="Genomic_DNA"/>
</dbReference>
<comment type="caution">
    <text evidence="2">The sequence shown here is derived from an EMBL/GenBank/DDBJ whole genome shotgun (WGS) entry which is preliminary data.</text>
</comment>
<evidence type="ECO:0000313" key="2">
    <source>
        <dbReference type="EMBL" id="KAJ9161715.1"/>
    </source>
</evidence>
<organism evidence="2 3">
    <name type="scientific">Coniochaeta hoffmannii</name>
    <dbReference type="NCBI Taxonomy" id="91930"/>
    <lineage>
        <taxon>Eukaryota</taxon>
        <taxon>Fungi</taxon>
        <taxon>Dikarya</taxon>
        <taxon>Ascomycota</taxon>
        <taxon>Pezizomycotina</taxon>
        <taxon>Sordariomycetes</taxon>
        <taxon>Sordariomycetidae</taxon>
        <taxon>Coniochaetales</taxon>
        <taxon>Coniochaetaceae</taxon>
        <taxon>Coniochaeta</taxon>
    </lineage>
</organism>
<feature type="coiled-coil region" evidence="1">
    <location>
        <begin position="859"/>
        <end position="916"/>
    </location>
</feature>
<name>A0AA38RYR1_9PEZI</name>
<dbReference type="Proteomes" id="UP001174691">
    <property type="component" value="Unassembled WGS sequence"/>
</dbReference>
<sequence length="956" mass="108789">MTPQIVDLESMFWQVRLLVKAAKLMETPFKWSANNGMPKDKLEHKQEHFNRMRRRYRSRIVDRLQDACIWASKISTVVWNIKLLQDPKVGILASETLPGLPGKRTCKSSAAVRHTNTTINSQKYYCSMIVCPSSEEQSDVKFLQDLIAALEGIFTLWQTKAEKSMRLFEHGRLSGRNLGHEAANLAGLGPELGTDKTGITALGKSCLDLAKRLVEARRPTEKLCPGRSRILRWDSKQDIRSAKPRPAPWELSCLAQHLPLNLDIAGSDENRDVILDQCKEFMVTDYTFMASWDASKPTTVGHWWNFITSSVVCAKLLDEEIARREELLKQNHSMDPQNATTGPEAEQVELLRKIYACCKKQKRAPAWKSTFDWRRLKPKMLYHSDTAARSWTDTPQVETVNQKAAIKLRSNIWQFLICNSMGELAETLREIEHNSGPAKLHNISCFDLFLTADSNDLPEISEPVPSGRANKAFWDEWAGETGDLGDRVEPTQKSRLLRLFRRGNRVMGRHKSAIEGSGLMDLYLVGNMGPIERSVLRDYPLLGASPNVTRETLLSKYQESLLSILNSSLVDQGVKYRIIFAKHLSAATLQSMVYLWHPDAIDTFDDHLGDVSNFYDTTVQSLTGSEDTWITGITLKHWRLLGENETEIREAERNVELREITLRFERLKAKEERKLEKSTAEERARWEENGERSPLVKDMYDYRFPPPSVQLGDSRLAADAPWGRNADPAHRLSTIHELGLSLVISGDQTGRSWTCSIVCELFDEDEVAKYAGEVSHTLQMFIHQQATGRQLAFLLLLGYLCERLAEECECFMQALDGIMRYNPKVLLVGMEFDRSDRAVSVLKQMLWGFEALRIFNDKLSQALEVVGRAETKMNELLEDSKSIRHKDMVSGVAQVKEEFEKRRSRLANTYNALQLRVEQGIKLREGISSVLGVEQNESISRLTWLTIIYLGPGLLV</sequence>
<proteinExistence type="predicted"/>
<evidence type="ECO:0000256" key="1">
    <source>
        <dbReference type="SAM" id="Coils"/>
    </source>
</evidence>
<keyword evidence="1" id="KW-0175">Coiled coil</keyword>
<gene>
    <name evidence="2" type="ORF">NKR19_g1936</name>
</gene>
<accession>A0AA38RYR1</accession>
<reference evidence="2" key="1">
    <citation type="submission" date="2022-07" db="EMBL/GenBank/DDBJ databases">
        <title>Fungi with potential for degradation of polypropylene.</title>
        <authorList>
            <person name="Gostincar C."/>
        </authorList>
    </citation>
    <scope>NUCLEOTIDE SEQUENCE</scope>
    <source>
        <strain evidence="2">EXF-13287</strain>
    </source>
</reference>
<dbReference type="AlphaFoldDB" id="A0AA38RYR1"/>
<protein>
    <submittedName>
        <fullName evidence="2">Uncharacterized protein</fullName>
    </submittedName>
</protein>
<evidence type="ECO:0000313" key="3">
    <source>
        <dbReference type="Proteomes" id="UP001174691"/>
    </source>
</evidence>